<dbReference type="Proteomes" id="UP001324993">
    <property type="component" value="Chromosome"/>
</dbReference>
<accession>A0ABZ0RQJ9</accession>
<evidence type="ECO:0000313" key="2">
    <source>
        <dbReference type="EMBL" id="WPJ97423.1"/>
    </source>
</evidence>
<sequence length="190" mass="20969">MKTSDRIIVYGVGFLIGMLLVSMLLSRRTQREEAAVDPWVAHNAEMVAAGAEPLPSAMPAAIHQGQIIDFGYLPNAEQPEQRVWLLNFEESYPYVRAVESVASGEFSFMAADQICIYLAQGVDVTELKPMLDELGLRLRMFNRKESIAVIGVLNTQIDAVPATIAAVQPWSDLFVSAQADVLRFKGKPTE</sequence>
<organism evidence="2 3">
    <name type="scientific">Coraliomargarita algicola</name>
    <dbReference type="NCBI Taxonomy" id="3092156"/>
    <lineage>
        <taxon>Bacteria</taxon>
        <taxon>Pseudomonadati</taxon>
        <taxon>Verrucomicrobiota</taxon>
        <taxon>Opitutia</taxon>
        <taxon>Puniceicoccales</taxon>
        <taxon>Coraliomargaritaceae</taxon>
        <taxon>Coraliomargarita</taxon>
    </lineage>
</organism>
<keyword evidence="1" id="KW-1133">Transmembrane helix</keyword>
<evidence type="ECO:0000256" key="1">
    <source>
        <dbReference type="SAM" id="Phobius"/>
    </source>
</evidence>
<protein>
    <submittedName>
        <fullName evidence="2">Uncharacterized protein</fullName>
    </submittedName>
</protein>
<dbReference type="EMBL" id="CP138858">
    <property type="protein sequence ID" value="WPJ97423.1"/>
    <property type="molecule type" value="Genomic_DNA"/>
</dbReference>
<reference evidence="2 3" key="1">
    <citation type="submission" date="2023-11" db="EMBL/GenBank/DDBJ databases">
        <title>Coraliomargarita sp. nov., isolated from marine algae.</title>
        <authorList>
            <person name="Lee J.K."/>
            <person name="Baek J.H."/>
            <person name="Kim J.M."/>
            <person name="Choi D.G."/>
            <person name="Jeon C.O."/>
        </authorList>
    </citation>
    <scope>NUCLEOTIDE SEQUENCE [LARGE SCALE GENOMIC DNA]</scope>
    <source>
        <strain evidence="2 3">J2-16</strain>
    </source>
</reference>
<keyword evidence="1" id="KW-0812">Transmembrane</keyword>
<name>A0ABZ0RQJ9_9BACT</name>
<feature type="transmembrane region" description="Helical" evidence="1">
    <location>
        <begin position="7"/>
        <end position="25"/>
    </location>
</feature>
<proteinExistence type="predicted"/>
<dbReference type="RefSeq" id="WP_319834267.1">
    <property type="nucleotide sequence ID" value="NZ_CP138858.1"/>
</dbReference>
<gene>
    <name evidence="2" type="ORF">SH580_06830</name>
</gene>
<keyword evidence="1" id="KW-0472">Membrane</keyword>
<keyword evidence="3" id="KW-1185">Reference proteome</keyword>
<evidence type="ECO:0000313" key="3">
    <source>
        <dbReference type="Proteomes" id="UP001324993"/>
    </source>
</evidence>